<dbReference type="SUPFAM" id="SSF53474">
    <property type="entry name" value="alpha/beta-Hydrolases"/>
    <property type="match status" value="1"/>
</dbReference>
<feature type="region of interest" description="Disordered" evidence="1">
    <location>
        <begin position="279"/>
        <end position="313"/>
    </location>
</feature>
<protein>
    <submittedName>
        <fullName evidence="4">4-carboxymuconolactone decarboxylase</fullName>
        <ecNumber evidence="4">4.1.1.44</ecNumber>
    </submittedName>
</protein>
<dbReference type="Pfam" id="PF00561">
    <property type="entry name" value="Abhydrolase_1"/>
    <property type="match status" value="1"/>
</dbReference>
<evidence type="ECO:0000313" key="4">
    <source>
        <dbReference type="EMBL" id="MEB8342281.1"/>
    </source>
</evidence>
<dbReference type="EC" id="4.1.1.44" evidence="4"/>
<dbReference type="Pfam" id="PF02627">
    <property type="entry name" value="CMD"/>
    <property type="match status" value="1"/>
</dbReference>
<keyword evidence="5" id="KW-1185">Reference proteome</keyword>
<dbReference type="InterPro" id="IPR012788">
    <property type="entry name" value="Decarb_PcaC"/>
</dbReference>
<dbReference type="SUPFAM" id="SSF69118">
    <property type="entry name" value="AhpD-like"/>
    <property type="match status" value="1"/>
</dbReference>
<keyword evidence="4" id="KW-0456">Lyase</keyword>
<dbReference type="RefSeq" id="WP_326021666.1">
    <property type="nucleotide sequence ID" value="NZ_JAOZYC010000161.1"/>
</dbReference>
<dbReference type="GO" id="GO:0047575">
    <property type="term" value="F:4-carboxymuconolactone decarboxylase activity"/>
    <property type="evidence" value="ECO:0007669"/>
    <property type="project" value="UniProtKB-EC"/>
</dbReference>
<dbReference type="EMBL" id="JAOZYC010000161">
    <property type="protein sequence ID" value="MEB8342281.1"/>
    <property type="molecule type" value="Genomic_DNA"/>
</dbReference>
<dbReference type="Proteomes" id="UP001354931">
    <property type="component" value="Unassembled WGS sequence"/>
</dbReference>
<dbReference type="InterPro" id="IPR029032">
    <property type="entry name" value="AhpD-like"/>
</dbReference>
<feature type="domain" description="AB hydrolase-1" evidence="2">
    <location>
        <begin position="22"/>
        <end position="244"/>
    </location>
</feature>
<feature type="compositionally biased region" description="Low complexity" evidence="1">
    <location>
        <begin position="291"/>
        <end position="304"/>
    </location>
</feature>
<dbReference type="InterPro" id="IPR052512">
    <property type="entry name" value="4CMD/NDH-1_regulator"/>
</dbReference>
<dbReference type="PRINTS" id="PR00111">
    <property type="entry name" value="ABHYDROLASE"/>
</dbReference>
<sequence length="432" mass="46295">MSDTKTPRLQYRFDGRDDDSAPVLILGPSLGTTWHMWDRQVPELAQHWRVFRFDLPGHGGSPAHPAGSVEALAERLLATLDELGIQRFGYAGCSLGGAIGAELALRHPERVASLAVIAASPRFGTADEFRQRGVIVRSNGLDPIARTAPERWFTHGFATAQPAITDWAVQMVRTTDPGCYIASCEALAAFDVREELSDIGVPTLVLVGSEDQVTGPAEARTLVAGIPDARLAVVPGASHLAPVEQPAAVTDLLVRHFTSAWPAAHEKTGQTAIQAAPVKPVLAPPPPSAPPRAEIAAAQQPEAATRPDPHDAGLKTRREVLGDAHVDRALATADDFSGDFQELLTRYAWGEIWSRPGLDRRTRSSVTLATLVAGGHLDELVFHTRAALRNGLTAAEIKEILLQTAVYCGVPAANAAFKVAQQVIREETTPQE</sequence>
<evidence type="ECO:0000313" key="5">
    <source>
        <dbReference type="Proteomes" id="UP001354931"/>
    </source>
</evidence>
<proteinExistence type="predicted"/>
<organism evidence="4 5">
    <name type="scientific">Streptomyces endophyticus</name>
    <dbReference type="NCBI Taxonomy" id="714166"/>
    <lineage>
        <taxon>Bacteria</taxon>
        <taxon>Bacillati</taxon>
        <taxon>Actinomycetota</taxon>
        <taxon>Actinomycetes</taxon>
        <taxon>Kitasatosporales</taxon>
        <taxon>Streptomycetaceae</taxon>
        <taxon>Streptomyces</taxon>
    </lineage>
</organism>
<dbReference type="NCBIfam" id="TIGR02425">
    <property type="entry name" value="decarb_PcaC"/>
    <property type="match status" value="1"/>
</dbReference>
<dbReference type="Gene3D" id="1.20.1290.10">
    <property type="entry name" value="AhpD-like"/>
    <property type="match status" value="1"/>
</dbReference>
<dbReference type="InterPro" id="IPR000073">
    <property type="entry name" value="AB_hydrolase_1"/>
</dbReference>
<evidence type="ECO:0000259" key="3">
    <source>
        <dbReference type="Pfam" id="PF02627"/>
    </source>
</evidence>
<evidence type="ECO:0000259" key="2">
    <source>
        <dbReference type="Pfam" id="PF00561"/>
    </source>
</evidence>
<name>A0ABU6FE00_9ACTN</name>
<dbReference type="InterPro" id="IPR003779">
    <property type="entry name" value="CMD-like"/>
</dbReference>
<dbReference type="PANTHER" id="PTHR33570">
    <property type="entry name" value="4-CARBOXYMUCONOLACTONE DECARBOXYLASE FAMILY PROTEIN"/>
    <property type="match status" value="1"/>
</dbReference>
<feature type="domain" description="Carboxymuconolactone decarboxylase-like" evidence="3">
    <location>
        <begin position="339"/>
        <end position="421"/>
    </location>
</feature>
<dbReference type="Gene3D" id="3.40.50.1820">
    <property type="entry name" value="alpha/beta hydrolase"/>
    <property type="match status" value="1"/>
</dbReference>
<evidence type="ECO:0000256" key="1">
    <source>
        <dbReference type="SAM" id="MobiDB-lite"/>
    </source>
</evidence>
<gene>
    <name evidence="4" type="primary">pcaC</name>
    <name evidence="4" type="ORF">OKJ99_32780</name>
</gene>
<dbReference type="InterPro" id="IPR029058">
    <property type="entry name" value="AB_hydrolase_fold"/>
</dbReference>
<accession>A0ABU6FE00</accession>
<comment type="caution">
    <text evidence="4">The sequence shown here is derived from an EMBL/GenBank/DDBJ whole genome shotgun (WGS) entry which is preliminary data.</text>
</comment>
<dbReference type="PANTHER" id="PTHR33570:SF2">
    <property type="entry name" value="CARBOXYMUCONOLACTONE DECARBOXYLASE-LIKE DOMAIN-CONTAINING PROTEIN"/>
    <property type="match status" value="1"/>
</dbReference>
<reference evidence="4 5" key="1">
    <citation type="submission" date="2022-10" db="EMBL/GenBank/DDBJ databases">
        <authorList>
            <person name="Xie J."/>
            <person name="Shen N."/>
        </authorList>
    </citation>
    <scope>NUCLEOTIDE SEQUENCE [LARGE SCALE GENOMIC DNA]</scope>
    <source>
        <strain evidence="4 5">YIM65594</strain>
    </source>
</reference>